<comment type="caution">
    <text evidence="1">The sequence shown here is derived from an EMBL/GenBank/DDBJ whole genome shotgun (WGS) entry which is preliminary data.</text>
</comment>
<reference evidence="2" key="1">
    <citation type="journal article" date="2019" name="Int. J. Syst. Evol. Microbiol.">
        <title>The Global Catalogue of Microorganisms (GCM) 10K type strain sequencing project: providing services to taxonomists for standard genome sequencing and annotation.</title>
        <authorList>
            <consortium name="The Broad Institute Genomics Platform"/>
            <consortium name="The Broad Institute Genome Sequencing Center for Infectious Disease"/>
            <person name="Wu L."/>
            <person name="Ma J."/>
        </authorList>
    </citation>
    <scope>NUCLEOTIDE SEQUENCE [LARGE SCALE GENOMIC DNA]</scope>
    <source>
        <strain evidence="2">CGMCC 4.7204</strain>
    </source>
</reference>
<proteinExistence type="predicted"/>
<evidence type="ECO:0000313" key="1">
    <source>
        <dbReference type="EMBL" id="MFC4123470.1"/>
    </source>
</evidence>
<dbReference type="RefSeq" id="WP_378543821.1">
    <property type="nucleotide sequence ID" value="NZ_JBHSBA010000001.1"/>
</dbReference>
<dbReference type="EMBL" id="JBHSBA010000001">
    <property type="protein sequence ID" value="MFC4123470.1"/>
    <property type="molecule type" value="Genomic_DNA"/>
</dbReference>
<evidence type="ECO:0000313" key="2">
    <source>
        <dbReference type="Proteomes" id="UP001595767"/>
    </source>
</evidence>
<accession>A0ABV8KYT8</accession>
<protein>
    <recommendedName>
        <fullName evidence="3">Bacterial Pleckstrin homology domain-containing protein</fullName>
    </recommendedName>
</protein>
<organism evidence="1 2">
    <name type="scientific">Nocardia rhizosphaerae</name>
    <dbReference type="NCBI Taxonomy" id="1691571"/>
    <lineage>
        <taxon>Bacteria</taxon>
        <taxon>Bacillati</taxon>
        <taxon>Actinomycetota</taxon>
        <taxon>Actinomycetes</taxon>
        <taxon>Mycobacteriales</taxon>
        <taxon>Nocardiaceae</taxon>
        <taxon>Nocardia</taxon>
    </lineage>
</organism>
<gene>
    <name evidence="1" type="ORF">ACFOW8_00860</name>
</gene>
<name>A0ABV8KYT8_9NOCA</name>
<dbReference type="Proteomes" id="UP001595767">
    <property type="component" value="Unassembled WGS sequence"/>
</dbReference>
<evidence type="ECO:0008006" key="3">
    <source>
        <dbReference type="Google" id="ProtNLM"/>
    </source>
</evidence>
<keyword evidence="2" id="KW-1185">Reference proteome</keyword>
<sequence>MSEVAMVEVEIDDNTVTVHVLGGHRLLALRQQVVIDRAAITGITPAEVDLRPPWVRAPGTFIPGVIAAGVYRGKGRKEFWDTTFGGNAVRIDLDGPEFTRLVVDVADLDRVLDALSPAAVRA</sequence>